<keyword evidence="1" id="KW-0723">Serine/threonine-protein kinase</keyword>
<evidence type="ECO:0000256" key="4">
    <source>
        <dbReference type="PROSITE-ProRule" id="PRU10141"/>
    </source>
</evidence>
<evidence type="ECO:0000313" key="8">
    <source>
        <dbReference type="EMBL" id="CAD8468260.1"/>
    </source>
</evidence>
<dbReference type="EMBL" id="HBEO01002525">
    <property type="protein sequence ID" value="CAD8468260.1"/>
    <property type="molecule type" value="Transcribed_RNA"/>
</dbReference>
<dbReference type="InterPro" id="IPR051681">
    <property type="entry name" value="Ser/Thr_Kinases-Pseudokinases"/>
</dbReference>
<keyword evidence="3 4" id="KW-0067">ATP-binding</keyword>
<dbReference type="Gene3D" id="1.10.8.10">
    <property type="entry name" value="DNA helicase RuvA subunit, C-terminal domain"/>
    <property type="match status" value="2"/>
</dbReference>
<dbReference type="Gene3D" id="1.10.510.10">
    <property type="entry name" value="Transferase(Phosphotransferase) domain 1"/>
    <property type="match status" value="1"/>
</dbReference>
<keyword evidence="1" id="KW-0808">Transferase</keyword>
<dbReference type="GO" id="GO:0005524">
    <property type="term" value="F:ATP binding"/>
    <property type="evidence" value="ECO:0007669"/>
    <property type="project" value="UniProtKB-UniRule"/>
</dbReference>
<feature type="domain" description="UBA" evidence="7">
    <location>
        <begin position="7"/>
        <end position="48"/>
    </location>
</feature>
<dbReference type="InterPro" id="IPR015940">
    <property type="entry name" value="UBA"/>
</dbReference>
<evidence type="ECO:0000256" key="5">
    <source>
        <dbReference type="SAM" id="MobiDB-lite"/>
    </source>
</evidence>
<dbReference type="PROSITE" id="PS00108">
    <property type="entry name" value="PROTEIN_KINASE_ST"/>
    <property type="match status" value="1"/>
</dbReference>
<feature type="region of interest" description="Disordered" evidence="5">
    <location>
        <begin position="255"/>
        <end position="296"/>
    </location>
</feature>
<dbReference type="PANTHER" id="PTHR44329:SF298">
    <property type="entry name" value="MIXED LINEAGE KINASE DOMAIN-LIKE PROTEIN"/>
    <property type="match status" value="1"/>
</dbReference>
<dbReference type="AlphaFoldDB" id="A0A7S0H6A1"/>
<reference evidence="8" key="1">
    <citation type="submission" date="2021-01" db="EMBL/GenBank/DDBJ databases">
        <authorList>
            <person name="Corre E."/>
            <person name="Pelletier E."/>
            <person name="Niang G."/>
            <person name="Scheremetjew M."/>
            <person name="Finn R."/>
            <person name="Kale V."/>
            <person name="Holt S."/>
            <person name="Cochrane G."/>
            <person name="Meng A."/>
            <person name="Brown T."/>
            <person name="Cohen L."/>
        </authorList>
    </citation>
    <scope>NUCLEOTIDE SEQUENCE</scope>
    <source>
        <strain evidence="8">CCMP325</strain>
    </source>
</reference>
<proteinExistence type="predicted"/>
<organism evidence="8">
    <name type="scientific">Hanusia phi</name>
    <dbReference type="NCBI Taxonomy" id="3032"/>
    <lineage>
        <taxon>Eukaryota</taxon>
        <taxon>Cryptophyceae</taxon>
        <taxon>Pyrenomonadales</taxon>
        <taxon>Geminigeraceae</taxon>
        <taxon>Hanusia</taxon>
    </lineage>
</organism>
<feature type="compositionally biased region" description="Polar residues" evidence="5">
    <location>
        <begin position="270"/>
        <end position="284"/>
    </location>
</feature>
<gene>
    <name evidence="8" type="ORF">HPHI1048_LOCUS1819</name>
</gene>
<feature type="compositionally biased region" description="Basic and acidic residues" evidence="5">
    <location>
        <begin position="285"/>
        <end position="296"/>
    </location>
</feature>
<keyword evidence="1" id="KW-0418">Kinase</keyword>
<feature type="binding site" evidence="4">
    <location>
        <position position="483"/>
    </location>
    <ligand>
        <name>ATP</name>
        <dbReference type="ChEBI" id="CHEBI:30616"/>
    </ligand>
</feature>
<dbReference type="InterPro" id="IPR001245">
    <property type="entry name" value="Ser-Thr/Tyr_kinase_cat_dom"/>
</dbReference>
<feature type="region of interest" description="Disordered" evidence="5">
    <location>
        <begin position="407"/>
        <end position="444"/>
    </location>
</feature>
<dbReference type="Pfam" id="PF07714">
    <property type="entry name" value="PK_Tyr_Ser-Thr"/>
    <property type="match status" value="1"/>
</dbReference>
<evidence type="ECO:0000259" key="7">
    <source>
        <dbReference type="PROSITE" id="PS50030"/>
    </source>
</evidence>
<dbReference type="CDD" id="cd13999">
    <property type="entry name" value="STKc_MAP3K-like"/>
    <property type="match status" value="1"/>
</dbReference>
<dbReference type="SUPFAM" id="SSF56112">
    <property type="entry name" value="Protein kinase-like (PK-like)"/>
    <property type="match status" value="1"/>
</dbReference>
<feature type="compositionally biased region" description="Polar residues" evidence="5">
    <location>
        <begin position="417"/>
        <end position="429"/>
    </location>
</feature>
<dbReference type="InterPro" id="IPR000719">
    <property type="entry name" value="Prot_kinase_dom"/>
</dbReference>
<feature type="region of interest" description="Disordered" evidence="5">
    <location>
        <begin position="724"/>
        <end position="743"/>
    </location>
</feature>
<dbReference type="SMART" id="SM00220">
    <property type="entry name" value="S_TKc"/>
    <property type="match status" value="1"/>
</dbReference>
<dbReference type="SUPFAM" id="SSF46934">
    <property type="entry name" value="UBA-like"/>
    <property type="match status" value="2"/>
</dbReference>
<dbReference type="PANTHER" id="PTHR44329">
    <property type="entry name" value="SERINE/THREONINE-PROTEIN KINASE TNNI3K-RELATED"/>
    <property type="match status" value="1"/>
</dbReference>
<dbReference type="InterPro" id="IPR009060">
    <property type="entry name" value="UBA-like_sf"/>
</dbReference>
<protein>
    <recommendedName>
        <fullName evidence="9">Protein kinase domain-containing protein</fullName>
    </recommendedName>
</protein>
<dbReference type="InterPro" id="IPR008271">
    <property type="entry name" value="Ser/Thr_kinase_AS"/>
</dbReference>
<dbReference type="InterPro" id="IPR011009">
    <property type="entry name" value="Kinase-like_dom_sf"/>
</dbReference>
<keyword evidence="2 4" id="KW-0547">Nucleotide-binding</keyword>
<dbReference type="Gene3D" id="3.30.200.20">
    <property type="entry name" value="Phosphorylase Kinase, domain 1"/>
    <property type="match status" value="1"/>
</dbReference>
<feature type="domain" description="Protein kinase" evidence="6">
    <location>
        <begin position="456"/>
        <end position="711"/>
    </location>
</feature>
<evidence type="ECO:0000256" key="2">
    <source>
        <dbReference type="ARBA" id="ARBA00022741"/>
    </source>
</evidence>
<evidence type="ECO:0000256" key="3">
    <source>
        <dbReference type="ARBA" id="ARBA00022840"/>
    </source>
</evidence>
<name>A0A7S0H6A1_9CRYP</name>
<evidence type="ECO:0000256" key="1">
    <source>
        <dbReference type="ARBA" id="ARBA00022527"/>
    </source>
</evidence>
<evidence type="ECO:0008006" key="9">
    <source>
        <dbReference type="Google" id="ProtNLM"/>
    </source>
</evidence>
<dbReference type="Pfam" id="PF22562">
    <property type="entry name" value="UBA_7"/>
    <property type="match status" value="2"/>
</dbReference>
<evidence type="ECO:0000259" key="6">
    <source>
        <dbReference type="PROSITE" id="PS50011"/>
    </source>
</evidence>
<feature type="region of interest" description="Disordered" evidence="5">
    <location>
        <begin position="318"/>
        <end position="337"/>
    </location>
</feature>
<dbReference type="GO" id="GO:0004674">
    <property type="term" value="F:protein serine/threonine kinase activity"/>
    <property type="evidence" value="ECO:0007669"/>
    <property type="project" value="UniProtKB-KW"/>
</dbReference>
<accession>A0A7S0H6A1</accession>
<feature type="compositionally biased region" description="Basic and acidic residues" evidence="5">
    <location>
        <begin position="430"/>
        <end position="444"/>
    </location>
</feature>
<dbReference type="InterPro" id="IPR017441">
    <property type="entry name" value="Protein_kinase_ATP_BS"/>
</dbReference>
<feature type="region of interest" description="Disordered" evidence="5">
    <location>
        <begin position="76"/>
        <end position="95"/>
    </location>
</feature>
<sequence>MARDIINVGETTVAELVRRGVNKEAAVRAVQATNNAGTEQALDWVRKHYKPSGDTGDQGIAKRRNDHHRLGAKIAGEARSAESGANSEAGMQSNKEKSLEFLTHALAEVGFSPAHARRACLATNLAGVPQAIEWALAHLDEENNASQELLNRQGNLVNRDVGYNDNQNDQGLIVELPDGKLFRLSNPNGRVVEMPNGSVVEMVDGQVVEMSNGQQLEMVDGSLIEIRPASISLDEGETVGHRILDLETSRQVAMASRGVGSQANLPGASNVPSTPMRQQPNNDSAYDKRAQDQEDKIRRQQLQANAREEQLNLQAQQLSERDKAMASKQQQIAQHQQGLKELEANLQRDRSKLQNEQELLEKRASALKRKETELQAREAKLERMQQELMRQRDQIRNMDKELKEREAAVQTAMANGASASSTVRQVTDSGSDREEGEKEKSAMDNIEAGRIRFQELTLGTLLGSGSFADVYRAEWRMPCAVKKMKGRISKEQMAEFVREGEMMRSLKHHGIVKLLGVCVENGSFYLVQEIVNGHGNLFDYLHKKNQRLTYWQGLQIAVGICDAMAYLHERHIVHRDLKPQNCLLVNDKGEVKLCDFGLARLKNAAFVETVSNTAGTPAYQAPEMLRDEPISEKVDLYGFAVMLWEMYTGKLPWSDKNYHQMIHTVAVRNERPPIPPEMPREFVAVIEQCWHPVPQKRPSFSELKATLRDLLKSVPQDIPVPKVQSNQYSQQNQARQNPQQQYYVQHQQPRAHGVVPQYHAPSAQPVLYGGFQQNW</sequence>
<dbReference type="PROSITE" id="PS50030">
    <property type="entry name" value="UBA"/>
    <property type="match status" value="1"/>
</dbReference>
<dbReference type="PROSITE" id="PS00107">
    <property type="entry name" value="PROTEIN_KINASE_ATP"/>
    <property type="match status" value="1"/>
</dbReference>
<feature type="compositionally biased region" description="Polar residues" evidence="5">
    <location>
        <begin position="83"/>
        <end position="93"/>
    </location>
</feature>
<dbReference type="PROSITE" id="PS50011">
    <property type="entry name" value="PROTEIN_KINASE_DOM"/>
    <property type="match status" value="1"/>
</dbReference>